<dbReference type="EMBL" id="MT141542">
    <property type="protein sequence ID" value="QJA65643.1"/>
    <property type="molecule type" value="Genomic_DNA"/>
</dbReference>
<sequence length="102" mass="11366">MVWRVVHTGVKNGASKAPEIGLFFLLDRFRVGAYIPLSMTKQQVLTELRRRVGVLGSQAATARDMGCSLAYLNDVLAGRREPGPKILAALRVERAQTYRRQP</sequence>
<evidence type="ECO:0000313" key="1">
    <source>
        <dbReference type="EMBL" id="QJA65643.1"/>
    </source>
</evidence>
<dbReference type="InterPro" id="IPR001387">
    <property type="entry name" value="Cro/C1-type_HTH"/>
</dbReference>
<name>A0A6M3J748_9ZZZZ</name>
<dbReference type="CDD" id="cd00093">
    <property type="entry name" value="HTH_XRE"/>
    <property type="match status" value="1"/>
</dbReference>
<dbReference type="AlphaFoldDB" id="A0A6M3J748"/>
<protein>
    <submittedName>
        <fullName evidence="1">Putative DNA binding, helix-turn-helix domain containing protein</fullName>
    </submittedName>
</protein>
<reference evidence="1" key="1">
    <citation type="submission" date="2020-03" db="EMBL/GenBank/DDBJ databases">
        <title>The deep terrestrial virosphere.</title>
        <authorList>
            <person name="Holmfeldt K."/>
            <person name="Nilsson E."/>
            <person name="Simone D."/>
            <person name="Lopez-Fernandez M."/>
            <person name="Wu X."/>
            <person name="de Brujin I."/>
            <person name="Lundin D."/>
            <person name="Andersson A."/>
            <person name="Bertilsson S."/>
            <person name="Dopson M."/>
        </authorList>
    </citation>
    <scope>NUCLEOTIDE SEQUENCE</scope>
    <source>
        <strain evidence="1">MM415B00382</strain>
    </source>
</reference>
<proteinExistence type="predicted"/>
<accession>A0A6M3J748</accession>
<organism evidence="1">
    <name type="scientific">viral metagenome</name>
    <dbReference type="NCBI Taxonomy" id="1070528"/>
    <lineage>
        <taxon>unclassified sequences</taxon>
        <taxon>metagenomes</taxon>
        <taxon>organismal metagenomes</taxon>
    </lineage>
</organism>
<gene>
    <name evidence="1" type="ORF">MM415B00382_0033</name>
</gene>